<evidence type="ECO:0008006" key="3">
    <source>
        <dbReference type="Google" id="ProtNLM"/>
    </source>
</evidence>
<dbReference type="PANTHER" id="PTHR37540:SF5">
    <property type="entry name" value="TRANSCRIPTION FACTOR DOMAIN-CONTAINING PROTEIN"/>
    <property type="match status" value="1"/>
</dbReference>
<dbReference type="Pfam" id="PF11951">
    <property type="entry name" value="Fungal_trans_2"/>
    <property type="match status" value="1"/>
</dbReference>
<reference evidence="2" key="1">
    <citation type="journal article" date="2017" name="Nat. Microbiol.">
        <title>Global analysis of biosynthetic gene clusters reveals vast potential of secondary metabolite production in Penicillium species.</title>
        <authorList>
            <person name="Nielsen J.C."/>
            <person name="Grijseels S."/>
            <person name="Prigent S."/>
            <person name="Ji B."/>
            <person name="Dainat J."/>
            <person name="Nielsen K.F."/>
            <person name="Frisvad J.C."/>
            <person name="Workman M."/>
            <person name="Nielsen J."/>
        </authorList>
    </citation>
    <scope>NUCLEOTIDE SEQUENCE [LARGE SCALE GENOMIC DNA]</scope>
    <source>
        <strain evidence="2">IBT 24891</strain>
    </source>
</reference>
<dbReference type="Proteomes" id="UP000191285">
    <property type="component" value="Unassembled WGS sequence"/>
</dbReference>
<proteinExistence type="predicted"/>
<gene>
    <name evidence="1" type="ORF">PENSTE_c020G00086</name>
</gene>
<name>A0A1V6SUF1_9EURO</name>
<accession>A0A1V6SUF1</accession>
<evidence type="ECO:0000313" key="1">
    <source>
        <dbReference type="EMBL" id="OQE17666.1"/>
    </source>
</evidence>
<dbReference type="AlphaFoldDB" id="A0A1V6SUF1"/>
<dbReference type="STRING" id="303698.A0A1V6SUF1"/>
<sequence>MAIEEDFVFVNASNPVHFREKGVQRTIRQRVMRDIGKARRKTKRPPAVTFVYQASNEALPITPEKPTPSLSCYPFPVDMDCRALELIHFMNAEAEYNYRPFREIWFSMALQDSSAFLLCKANAAMFLEETRYPHTFCYERCQETLTYYGQCVRQVTDRLSDPTESTSVGVIICILGLICHDLYVGTLDRWAYHIQGLAEIIRLRGGLSGLDENILLFCSWFDVLGSVTRDTPPKISNCPITLDIFDAPVKTTSRNLQFGIILSEVQDSPLEMPCFAMVLRKARALADFINKRHDQDGFWKTEDDISPLQALTPITHDLLSLPETVQLTADEDEIAFEMTRLALLILLSGLKANYGFSSAEMSMLQTKFIRLVHGGPILHTNVVIRRLQLWAVTMVALFQPAEPARSQLVGGIISLMISLNLNEGLAVFNAVHDIIWIEIIPQETIDQLIYDIHTFDSPNT</sequence>
<protein>
    <recommendedName>
        <fullName evidence="3">Transcription factor domain-containing protein</fullName>
    </recommendedName>
</protein>
<comment type="caution">
    <text evidence="1">The sequence shown here is derived from an EMBL/GenBank/DDBJ whole genome shotgun (WGS) entry which is preliminary data.</text>
</comment>
<dbReference type="OrthoDB" id="3469225at2759"/>
<organism evidence="1 2">
    <name type="scientific">Penicillium steckii</name>
    <dbReference type="NCBI Taxonomy" id="303698"/>
    <lineage>
        <taxon>Eukaryota</taxon>
        <taxon>Fungi</taxon>
        <taxon>Dikarya</taxon>
        <taxon>Ascomycota</taxon>
        <taxon>Pezizomycotina</taxon>
        <taxon>Eurotiomycetes</taxon>
        <taxon>Eurotiomycetidae</taxon>
        <taxon>Eurotiales</taxon>
        <taxon>Aspergillaceae</taxon>
        <taxon>Penicillium</taxon>
    </lineage>
</organism>
<keyword evidence="2" id="KW-1185">Reference proteome</keyword>
<dbReference type="EMBL" id="MLKD01000020">
    <property type="protein sequence ID" value="OQE17666.1"/>
    <property type="molecule type" value="Genomic_DNA"/>
</dbReference>
<dbReference type="InterPro" id="IPR021858">
    <property type="entry name" value="Fun_TF"/>
</dbReference>
<evidence type="ECO:0000313" key="2">
    <source>
        <dbReference type="Proteomes" id="UP000191285"/>
    </source>
</evidence>
<dbReference type="PANTHER" id="PTHR37540">
    <property type="entry name" value="TRANSCRIPTION FACTOR (ACR-2), PUTATIVE-RELATED-RELATED"/>
    <property type="match status" value="1"/>
</dbReference>